<dbReference type="InterPro" id="IPR000873">
    <property type="entry name" value="AMP-dep_synth/lig_dom"/>
</dbReference>
<keyword evidence="4" id="KW-1185">Reference proteome</keyword>
<accession>A0A1Q8RUU0</accession>
<protein>
    <submittedName>
        <fullName evidence="3">HC-toxin synthetase 3</fullName>
    </submittedName>
</protein>
<keyword evidence="1" id="KW-0436">Ligase</keyword>
<reference evidence="3 4" key="1">
    <citation type="submission" date="2016-11" db="EMBL/GenBank/DDBJ databases">
        <title>Draft Genome Assembly of Colletotrichum chlorophyti a pathogen of herbaceous plants.</title>
        <authorList>
            <person name="Gan P."/>
            <person name="Narusaka M."/>
            <person name="Tsushima A."/>
            <person name="Narusaka Y."/>
            <person name="Takano Y."/>
            <person name="Shirasu K."/>
        </authorList>
    </citation>
    <scope>NUCLEOTIDE SEQUENCE [LARGE SCALE GENOMIC DNA]</scope>
    <source>
        <strain evidence="3 4">NTL11</strain>
    </source>
</reference>
<evidence type="ECO:0000313" key="4">
    <source>
        <dbReference type="Proteomes" id="UP000186583"/>
    </source>
</evidence>
<dbReference type="STRING" id="708187.A0A1Q8RUU0"/>
<dbReference type="Pfam" id="PF00501">
    <property type="entry name" value="AMP-binding"/>
    <property type="match status" value="1"/>
</dbReference>
<gene>
    <name evidence="3" type="ORF">CCHL11_00060</name>
</gene>
<evidence type="ECO:0000313" key="3">
    <source>
        <dbReference type="EMBL" id="OLN88000.1"/>
    </source>
</evidence>
<dbReference type="Proteomes" id="UP000186583">
    <property type="component" value="Unassembled WGS sequence"/>
</dbReference>
<proteinExistence type="predicted"/>
<dbReference type="GO" id="GO:0016874">
    <property type="term" value="F:ligase activity"/>
    <property type="evidence" value="ECO:0007669"/>
    <property type="project" value="UniProtKB-KW"/>
</dbReference>
<dbReference type="EMBL" id="MPGH01000088">
    <property type="protein sequence ID" value="OLN88000.1"/>
    <property type="molecule type" value="Genomic_DNA"/>
</dbReference>
<dbReference type="OrthoDB" id="4851615at2759"/>
<name>A0A1Q8RUU0_9PEZI</name>
<dbReference type="GO" id="GO:0005737">
    <property type="term" value="C:cytoplasm"/>
    <property type="evidence" value="ECO:0007669"/>
    <property type="project" value="TreeGrafter"/>
</dbReference>
<dbReference type="GO" id="GO:0031177">
    <property type="term" value="F:phosphopantetheine binding"/>
    <property type="evidence" value="ECO:0007669"/>
    <property type="project" value="TreeGrafter"/>
</dbReference>
<dbReference type="GO" id="GO:0044550">
    <property type="term" value="P:secondary metabolite biosynthetic process"/>
    <property type="evidence" value="ECO:0007669"/>
    <property type="project" value="TreeGrafter"/>
</dbReference>
<dbReference type="GO" id="GO:0043041">
    <property type="term" value="P:amino acid activation for nonribosomal peptide biosynthetic process"/>
    <property type="evidence" value="ECO:0007669"/>
    <property type="project" value="TreeGrafter"/>
</dbReference>
<sequence>MAMLATWKAGGCFLPLDPKSPSQRLQHIIQAITADVILTSNTHEKRCRELGCRPWVINAETTSTLMTEEYHSSTINTNNAAYVLFTSGTAGVAKGVVMEHQTLFKNIAVVNGSRVMQFCAYTFDVMLLDIFCTLISGGCVCVPSYHQRINDLTGSIQDFQVNTTWFTTPLSRIVDPDTVPGLRRTSWAARQYSKATCDARRPKYA</sequence>
<comment type="caution">
    <text evidence="3">The sequence shown here is derived from an EMBL/GenBank/DDBJ whole genome shotgun (WGS) entry which is preliminary data.</text>
</comment>
<evidence type="ECO:0000259" key="2">
    <source>
        <dbReference type="Pfam" id="PF00501"/>
    </source>
</evidence>
<evidence type="ECO:0000256" key="1">
    <source>
        <dbReference type="ARBA" id="ARBA00022598"/>
    </source>
</evidence>
<organism evidence="3 4">
    <name type="scientific">Colletotrichum chlorophyti</name>
    <dbReference type="NCBI Taxonomy" id="708187"/>
    <lineage>
        <taxon>Eukaryota</taxon>
        <taxon>Fungi</taxon>
        <taxon>Dikarya</taxon>
        <taxon>Ascomycota</taxon>
        <taxon>Pezizomycotina</taxon>
        <taxon>Sordariomycetes</taxon>
        <taxon>Hypocreomycetidae</taxon>
        <taxon>Glomerellales</taxon>
        <taxon>Glomerellaceae</taxon>
        <taxon>Colletotrichum</taxon>
    </lineage>
</organism>
<dbReference type="PANTHER" id="PTHR45527">
    <property type="entry name" value="NONRIBOSOMAL PEPTIDE SYNTHETASE"/>
    <property type="match status" value="1"/>
</dbReference>
<feature type="domain" description="AMP-dependent synthetase/ligase" evidence="2">
    <location>
        <begin position="1"/>
        <end position="171"/>
    </location>
</feature>
<dbReference type="PANTHER" id="PTHR45527:SF16">
    <property type="entry name" value="NONRIBOSOMAL PEPTIDE SYNTHASE ATNA-RELATED"/>
    <property type="match status" value="1"/>
</dbReference>
<dbReference type="SUPFAM" id="SSF56801">
    <property type="entry name" value="Acetyl-CoA synthetase-like"/>
    <property type="match status" value="1"/>
</dbReference>
<dbReference type="AlphaFoldDB" id="A0A1Q8RUU0"/>
<dbReference type="Gene3D" id="3.40.50.980">
    <property type="match status" value="2"/>
</dbReference>